<evidence type="ECO:0000313" key="2">
    <source>
        <dbReference type="EMBL" id="SCM74298.1"/>
    </source>
</evidence>
<sequence length="156" mass="16339">MKNILGLALTAALTLCATLALANEVKTPHFSITLPDDWTQPNEIISQQGSSVVLFQNTTDGTAVTVTVVDAPMSAKDVAEQTVKGMKSGGIAASAPHEENGFYVSSFEQDGAKGISYFGSNGKTFAVTSIVGPDLNTGKTLLKNLKFTDAKLIPAF</sequence>
<dbReference type="RefSeq" id="WP_179981095.1">
    <property type="nucleotide sequence ID" value="NZ_LT608333.1"/>
</dbReference>
<name>A0A212L9W5_9BACT</name>
<proteinExistence type="predicted"/>
<keyword evidence="1" id="KW-0732">Signal</keyword>
<protein>
    <recommendedName>
        <fullName evidence="3">PsbP C-terminal domain-containing protein</fullName>
    </recommendedName>
</protein>
<gene>
    <name evidence="2" type="ORF">KL86DES1_21854</name>
</gene>
<organism evidence="2">
    <name type="scientific">uncultured Desulfovibrio sp</name>
    <dbReference type="NCBI Taxonomy" id="167968"/>
    <lineage>
        <taxon>Bacteria</taxon>
        <taxon>Pseudomonadati</taxon>
        <taxon>Thermodesulfobacteriota</taxon>
        <taxon>Desulfovibrionia</taxon>
        <taxon>Desulfovibrionales</taxon>
        <taxon>Desulfovibrionaceae</taxon>
        <taxon>Desulfovibrio</taxon>
        <taxon>environmental samples</taxon>
    </lineage>
</organism>
<feature type="signal peptide" evidence="1">
    <location>
        <begin position="1"/>
        <end position="22"/>
    </location>
</feature>
<evidence type="ECO:0008006" key="3">
    <source>
        <dbReference type="Google" id="ProtNLM"/>
    </source>
</evidence>
<evidence type="ECO:0000256" key="1">
    <source>
        <dbReference type="SAM" id="SignalP"/>
    </source>
</evidence>
<dbReference type="AlphaFoldDB" id="A0A212L9W5"/>
<feature type="chain" id="PRO_5013007611" description="PsbP C-terminal domain-containing protein" evidence="1">
    <location>
        <begin position="23"/>
        <end position="156"/>
    </location>
</feature>
<reference evidence="2" key="1">
    <citation type="submission" date="2016-08" db="EMBL/GenBank/DDBJ databases">
        <authorList>
            <person name="Seilhamer J.J."/>
        </authorList>
    </citation>
    <scope>NUCLEOTIDE SEQUENCE</scope>
    <source>
        <strain evidence="2">86-1</strain>
    </source>
</reference>
<accession>A0A212L9W5</accession>
<dbReference type="EMBL" id="FMJC01000002">
    <property type="protein sequence ID" value="SCM74298.1"/>
    <property type="molecule type" value="Genomic_DNA"/>
</dbReference>